<proteinExistence type="predicted"/>
<gene>
    <name evidence="1" type="ORF">BN2458_PEG0672</name>
</gene>
<dbReference type="GeneID" id="78150952"/>
<protein>
    <submittedName>
        <fullName evidence="1">Uncharacterized protein</fullName>
    </submittedName>
</protein>
<evidence type="ECO:0000313" key="2">
    <source>
        <dbReference type="Proteomes" id="UP000064525"/>
    </source>
</evidence>
<accession>A0A0S4PUZ7</accession>
<organism evidence="1 2">
    <name type="scientific">Helicobacter typhlonius</name>
    <dbReference type="NCBI Taxonomy" id="76936"/>
    <lineage>
        <taxon>Bacteria</taxon>
        <taxon>Pseudomonadati</taxon>
        <taxon>Campylobacterota</taxon>
        <taxon>Epsilonproteobacteria</taxon>
        <taxon>Campylobacterales</taxon>
        <taxon>Helicobacteraceae</taxon>
        <taxon>Helicobacter</taxon>
    </lineage>
</organism>
<reference evidence="2" key="1">
    <citation type="submission" date="2015-11" db="EMBL/GenBank/DDBJ databases">
        <authorList>
            <person name="Anvar S.Y."/>
        </authorList>
    </citation>
    <scope>NUCLEOTIDE SEQUENCE [LARGE SCALE GENOMIC DNA]</scope>
</reference>
<evidence type="ECO:0000313" key="1">
    <source>
        <dbReference type="EMBL" id="CUU39558.1"/>
    </source>
</evidence>
<dbReference type="EMBL" id="LN907858">
    <property type="protein sequence ID" value="CUU39558.1"/>
    <property type="molecule type" value="Genomic_DNA"/>
</dbReference>
<dbReference type="AlphaFoldDB" id="A0A0S4PUZ7"/>
<dbReference type="PATRIC" id="fig|76936.10.peg.657"/>
<sequence>MNIYDNALHILQDCFNNTHSIIEAKTQSEGALLELLQKHKDAENDIRLAILHFYDQCGLGAFVHYDKKELHIITRIKNQQHNIYVQRICDFLTKHKAKLYEREPSKEDFEEFFQYVDSILDVQCESTKRDLIKIALRNVFGIQPRDALFFKDGSIKLKKFDYEIVQINKEVRDIDDKAHMFILSNEHKTSIDKALESINIQSLIMQNTLQILQNDIHLAQIDVLGFNKKFHFFAIQKMRIFLESLPLGHIDSIQKTIYCLSLVQKYAWVMFEVVAKELLDLCAKDDPNALNFVGFYNGSSIELNKKIYTKPLIVDKNGDPWTLPLIKETLHNKASVEFDIQNLQIQISNTQERILNITSSLAQEELKHKVNIVKVESCNDTLETKNRELRILVDKQVAKSKIDALSEEINTNILKKSKALGEVENTQKHINALNEEHIALLSLQERLQGQVSYALKKNKDKFLRYDLLLRALANAIENAKNLV</sequence>
<dbReference type="KEGG" id="hty:BN2458_PEG0672"/>
<dbReference type="Proteomes" id="UP000064525">
    <property type="component" value="Chromosome I"/>
</dbReference>
<dbReference type="RefSeq" id="WP_058122100.1">
    <property type="nucleotide sequence ID" value="NZ_CAOMJD010000030.1"/>
</dbReference>
<name>A0A0S4PUZ7_9HELI</name>